<dbReference type="OrthoDB" id="9797252at2"/>
<dbReference type="Proteomes" id="UP000225605">
    <property type="component" value="Unassembled WGS sequence"/>
</dbReference>
<dbReference type="InterPro" id="IPR029063">
    <property type="entry name" value="SAM-dependent_MTases_sf"/>
</dbReference>
<reference evidence="2 4" key="1">
    <citation type="journal article" date="2017" name="Nat. Microbiol.">
        <title>Natural product diversity associated with the nematode symbionts Photorhabdus and Xenorhabdus.</title>
        <authorList>
            <person name="Tobias N.J."/>
            <person name="Wolff H."/>
            <person name="Djahanschiri B."/>
            <person name="Grundmann F."/>
            <person name="Kronenwerth M."/>
            <person name="Shi Y.M."/>
            <person name="Simonyi S."/>
            <person name="Grun P."/>
            <person name="Shapiro-Ilan D."/>
            <person name="Pidot S.J."/>
            <person name="Stinear T.P."/>
            <person name="Ebersberger I."/>
            <person name="Bode H.B."/>
        </authorList>
    </citation>
    <scope>NUCLEOTIDE SEQUENCE [LARGE SCALE GENOMIC DNA]</scope>
    <source>
        <strain evidence="2 4">DSM 16337</strain>
    </source>
</reference>
<sequence length="220" mass="24505">MLNSEKTKRVKKGPGFIETFDRIAPTYEEKYGDKLNLAHEECLSILKKMDWASLPRSILDIGCGTGALLQHLHIRWPQANCIGIDPAQGMVDEAIKRRPFARFLVGMAEELALPSGSIDLIVCSMSFGHWYDKSAGLREIRRILHANGLFCLIENAPPGWGINSLINWIMGSLGSYIPEAEIVRLAESVGLQRIYSTTTARNIIVSVFQLPNGGHSYHDQ</sequence>
<dbReference type="AlphaFoldDB" id="A0A2D0IUT2"/>
<dbReference type="PANTHER" id="PTHR43591:SF110">
    <property type="entry name" value="RHODANESE DOMAIN-CONTAINING PROTEIN"/>
    <property type="match status" value="1"/>
</dbReference>
<evidence type="ECO:0000313" key="4">
    <source>
        <dbReference type="Proteomes" id="UP000225605"/>
    </source>
</evidence>
<dbReference type="EMBL" id="RAQI01000001">
    <property type="protein sequence ID" value="RKE93487.1"/>
    <property type="molecule type" value="Genomic_DNA"/>
</dbReference>
<dbReference type="Gene3D" id="3.40.50.150">
    <property type="entry name" value="Vaccinia Virus protein VP39"/>
    <property type="match status" value="1"/>
</dbReference>
<keyword evidence="3" id="KW-0830">Ubiquinone</keyword>
<feature type="domain" description="Methyltransferase type 11" evidence="1">
    <location>
        <begin position="59"/>
        <end position="151"/>
    </location>
</feature>
<keyword evidence="2" id="KW-0808">Transferase</keyword>
<evidence type="ECO:0000313" key="3">
    <source>
        <dbReference type="EMBL" id="RKE93487.1"/>
    </source>
</evidence>
<keyword evidence="2" id="KW-0489">Methyltransferase</keyword>
<reference evidence="3 5" key="2">
    <citation type="submission" date="2018-09" db="EMBL/GenBank/DDBJ databases">
        <title>Genomic Encyclopedia of Archaeal and Bacterial Type Strains, Phase II (KMG-II): from individual species to whole genera.</title>
        <authorList>
            <person name="Goeker M."/>
        </authorList>
    </citation>
    <scope>NUCLEOTIDE SEQUENCE [LARGE SCALE GENOMIC DNA]</scope>
    <source>
        <strain evidence="3 5">DSM 16337</strain>
    </source>
</reference>
<proteinExistence type="predicted"/>
<keyword evidence="5" id="KW-1185">Reference proteome</keyword>
<dbReference type="GO" id="GO:0008757">
    <property type="term" value="F:S-adenosylmethionine-dependent methyltransferase activity"/>
    <property type="evidence" value="ECO:0007669"/>
    <property type="project" value="InterPro"/>
</dbReference>
<dbReference type="EMBL" id="NIBT01000005">
    <property type="protein sequence ID" value="PHM25645.1"/>
    <property type="molecule type" value="Genomic_DNA"/>
</dbReference>
<dbReference type="Pfam" id="PF08241">
    <property type="entry name" value="Methyltransf_11"/>
    <property type="match status" value="1"/>
</dbReference>
<accession>A0A2D0IUT2</accession>
<dbReference type="Proteomes" id="UP000283568">
    <property type="component" value="Unassembled WGS sequence"/>
</dbReference>
<dbReference type="SUPFAM" id="SSF53335">
    <property type="entry name" value="S-adenosyl-L-methionine-dependent methyltransferases"/>
    <property type="match status" value="1"/>
</dbReference>
<dbReference type="RefSeq" id="WP_099131824.1">
    <property type="nucleotide sequence ID" value="NZ_CAWOAK010000001.1"/>
</dbReference>
<evidence type="ECO:0000313" key="5">
    <source>
        <dbReference type="Proteomes" id="UP000283568"/>
    </source>
</evidence>
<comment type="caution">
    <text evidence="2">The sequence shown here is derived from an EMBL/GenBank/DDBJ whole genome shotgun (WGS) entry which is preliminary data.</text>
</comment>
<dbReference type="InterPro" id="IPR013216">
    <property type="entry name" value="Methyltransf_11"/>
</dbReference>
<dbReference type="GO" id="GO:0032259">
    <property type="term" value="P:methylation"/>
    <property type="evidence" value="ECO:0007669"/>
    <property type="project" value="UniProtKB-KW"/>
</dbReference>
<dbReference type="CDD" id="cd02440">
    <property type="entry name" value="AdoMet_MTases"/>
    <property type="match status" value="1"/>
</dbReference>
<protein>
    <submittedName>
        <fullName evidence="2">Small-molecule methyltransferase IraA</fullName>
    </submittedName>
    <submittedName>
        <fullName evidence="3">Ubiquinone/menaquinone biosynthesis C-methylase UbiE</fullName>
    </submittedName>
</protein>
<evidence type="ECO:0000259" key="1">
    <source>
        <dbReference type="Pfam" id="PF08241"/>
    </source>
</evidence>
<gene>
    <name evidence="3" type="ORF">BDE27_1232</name>
    <name evidence="2" type="ORF">Xehl_01272</name>
</gene>
<evidence type="ECO:0000313" key="2">
    <source>
        <dbReference type="EMBL" id="PHM25645.1"/>
    </source>
</evidence>
<name>A0A2D0IUT2_9GAMM</name>
<dbReference type="PANTHER" id="PTHR43591">
    <property type="entry name" value="METHYLTRANSFERASE"/>
    <property type="match status" value="1"/>
</dbReference>
<organism evidence="2 4">
    <name type="scientific">Xenorhabdus ehlersii</name>
    <dbReference type="NCBI Taxonomy" id="290111"/>
    <lineage>
        <taxon>Bacteria</taxon>
        <taxon>Pseudomonadati</taxon>
        <taxon>Pseudomonadota</taxon>
        <taxon>Gammaproteobacteria</taxon>
        <taxon>Enterobacterales</taxon>
        <taxon>Morganellaceae</taxon>
        <taxon>Xenorhabdus</taxon>
    </lineage>
</organism>